<keyword evidence="2" id="KW-0472">Membrane</keyword>
<keyword evidence="2" id="KW-1133">Transmembrane helix</keyword>
<accession>A0A5E4SMS9</accession>
<organism evidence="3 4">
    <name type="scientific">Pandoraea communis</name>
    <dbReference type="NCBI Taxonomy" id="2508297"/>
    <lineage>
        <taxon>Bacteria</taxon>
        <taxon>Pseudomonadati</taxon>
        <taxon>Pseudomonadota</taxon>
        <taxon>Betaproteobacteria</taxon>
        <taxon>Burkholderiales</taxon>
        <taxon>Burkholderiaceae</taxon>
        <taxon>Pandoraea</taxon>
    </lineage>
</organism>
<dbReference type="EMBL" id="CABPSE010000002">
    <property type="protein sequence ID" value="VVD75179.1"/>
    <property type="molecule type" value="Genomic_DNA"/>
</dbReference>
<dbReference type="Proteomes" id="UP000383971">
    <property type="component" value="Unassembled WGS sequence"/>
</dbReference>
<proteinExistence type="predicted"/>
<evidence type="ECO:0000256" key="2">
    <source>
        <dbReference type="SAM" id="Phobius"/>
    </source>
</evidence>
<keyword evidence="2" id="KW-0812">Transmembrane</keyword>
<feature type="compositionally biased region" description="Basic and acidic residues" evidence="1">
    <location>
        <begin position="67"/>
        <end position="79"/>
    </location>
</feature>
<dbReference type="AlphaFoldDB" id="A0A5E4SMS9"/>
<feature type="transmembrane region" description="Helical" evidence="2">
    <location>
        <begin position="23"/>
        <end position="45"/>
    </location>
</feature>
<protein>
    <recommendedName>
        <fullName evidence="5">Transmembrane protein</fullName>
    </recommendedName>
</protein>
<name>A0A5E4SMS9_9BURK</name>
<evidence type="ECO:0000313" key="3">
    <source>
        <dbReference type="EMBL" id="VVD75179.1"/>
    </source>
</evidence>
<feature type="region of interest" description="Disordered" evidence="1">
    <location>
        <begin position="50"/>
        <end position="79"/>
    </location>
</feature>
<evidence type="ECO:0008006" key="5">
    <source>
        <dbReference type="Google" id="ProtNLM"/>
    </source>
</evidence>
<evidence type="ECO:0000313" key="4">
    <source>
        <dbReference type="Proteomes" id="UP000383971"/>
    </source>
</evidence>
<keyword evidence="4" id="KW-1185">Reference proteome</keyword>
<gene>
    <name evidence="3" type="ORF">PCO31111_00817</name>
</gene>
<dbReference type="RefSeq" id="WP_150583818.1">
    <property type="nucleotide sequence ID" value="NZ_CABPSE010000002.1"/>
</dbReference>
<sequence length="79" mass="8626">MFIVILGWLYVIAMVAITTPSAWVGLIIFLAGGLGPALLGLYIAGSRARRTRKMRPDDATAQTTLSSDREPARTHNRVE</sequence>
<reference evidence="3 4" key="1">
    <citation type="submission" date="2019-08" db="EMBL/GenBank/DDBJ databases">
        <authorList>
            <person name="Peeters C."/>
        </authorList>
    </citation>
    <scope>NUCLEOTIDE SEQUENCE [LARGE SCALE GENOMIC DNA]</scope>
    <source>
        <strain evidence="3 4">LMG 31111</strain>
    </source>
</reference>
<evidence type="ECO:0000256" key="1">
    <source>
        <dbReference type="SAM" id="MobiDB-lite"/>
    </source>
</evidence>